<feature type="chain" id="PRO_5047240039" description="Secreted protein" evidence="1">
    <location>
        <begin position="30"/>
        <end position="156"/>
    </location>
</feature>
<sequence>MFRGRILQAGIAICVVAAAVLGSGSAASAAPSSFTAASVHANGAGKIGVEAIGGMNWGNRSVTLTSVKFYANAGECGYFRAEGYQGSTLIDYRYAPVTGNGSYCGGTTGKWFTIGTFTLDASTTPGGITNVEIMVVDQTHKGSAIIDCYRSAALCL</sequence>
<organism evidence="2 3">
    <name type="scientific">Dactylosporangium maewongense</name>
    <dbReference type="NCBI Taxonomy" id="634393"/>
    <lineage>
        <taxon>Bacteria</taxon>
        <taxon>Bacillati</taxon>
        <taxon>Actinomycetota</taxon>
        <taxon>Actinomycetes</taxon>
        <taxon>Micromonosporales</taxon>
        <taxon>Micromonosporaceae</taxon>
        <taxon>Dactylosporangium</taxon>
    </lineage>
</organism>
<evidence type="ECO:0000313" key="2">
    <source>
        <dbReference type="EMBL" id="GAA1553530.1"/>
    </source>
</evidence>
<keyword evidence="1" id="KW-0732">Signal</keyword>
<name>A0ABP4N0E3_9ACTN</name>
<evidence type="ECO:0000313" key="3">
    <source>
        <dbReference type="Proteomes" id="UP001501470"/>
    </source>
</evidence>
<proteinExistence type="predicted"/>
<reference evidence="3" key="1">
    <citation type="journal article" date="2019" name="Int. J. Syst. Evol. Microbiol.">
        <title>The Global Catalogue of Microorganisms (GCM) 10K type strain sequencing project: providing services to taxonomists for standard genome sequencing and annotation.</title>
        <authorList>
            <consortium name="The Broad Institute Genomics Platform"/>
            <consortium name="The Broad Institute Genome Sequencing Center for Infectious Disease"/>
            <person name="Wu L."/>
            <person name="Ma J."/>
        </authorList>
    </citation>
    <scope>NUCLEOTIDE SEQUENCE [LARGE SCALE GENOMIC DNA]</scope>
    <source>
        <strain evidence="3">JCM 15933</strain>
    </source>
</reference>
<comment type="caution">
    <text evidence="2">The sequence shown here is derived from an EMBL/GenBank/DDBJ whole genome shotgun (WGS) entry which is preliminary data.</text>
</comment>
<dbReference type="Proteomes" id="UP001501470">
    <property type="component" value="Unassembled WGS sequence"/>
</dbReference>
<accession>A0ABP4N0E3</accession>
<protein>
    <recommendedName>
        <fullName evidence="4">Secreted protein</fullName>
    </recommendedName>
</protein>
<feature type="signal peptide" evidence="1">
    <location>
        <begin position="1"/>
        <end position="29"/>
    </location>
</feature>
<gene>
    <name evidence="2" type="ORF">GCM10009827_087820</name>
</gene>
<evidence type="ECO:0008006" key="4">
    <source>
        <dbReference type="Google" id="ProtNLM"/>
    </source>
</evidence>
<evidence type="ECO:0000256" key="1">
    <source>
        <dbReference type="SAM" id="SignalP"/>
    </source>
</evidence>
<dbReference type="EMBL" id="BAAAQD010000023">
    <property type="protein sequence ID" value="GAA1553530.1"/>
    <property type="molecule type" value="Genomic_DNA"/>
</dbReference>
<dbReference type="RefSeq" id="WP_344510006.1">
    <property type="nucleotide sequence ID" value="NZ_BAAAQD010000023.1"/>
</dbReference>
<keyword evidence="3" id="KW-1185">Reference proteome</keyword>